<dbReference type="InterPro" id="IPR032035">
    <property type="entry name" value="Folliculin_DENN"/>
</dbReference>
<dbReference type="PANTHER" id="PTHR31441:SF2">
    <property type="entry name" value="FOLLICULIN"/>
    <property type="match status" value="1"/>
</dbReference>
<dbReference type="PANTHER" id="PTHR31441">
    <property type="entry name" value="FOLLICULIN FAMILY MEMBER"/>
    <property type="match status" value="1"/>
</dbReference>
<evidence type="ECO:0000256" key="10">
    <source>
        <dbReference type="ARBA" id="ARBA00022490"/>
    </source>
</evidence>
<dbReference type="PROSITE" id="PS51834">
    <property type="entry name" value="DENN_FLCN_SMCR8"/>
    <property type="match status" value="1"/>
</dbReference>
<name>A0A1Y1XP19_9FUNG</name>
<evidence type="ECO:0000256" key="13">
    <source>
        <dbReference type="ARBA" id="ARBA00023228"/>
    </source>
</evidence>
<keyword evidence="15" id="KW-0966">Cell projection</keyword>
<keyword evidence="10" id="KW-0963">Cytoplasm</keyword>
<evidence type="ECO:0000256" key="6">
    <source>
        <dbReference type="ARBA" id="ARBA00004656"/>
    </source>
</evidence>
<keyword evidence="12" id="KW-0206">Cytoskeleton</keyword>
<keyword evidence="14" id="KW-0539">Nucleus</keyword>
<dbReference type="GO" id="GO:0005819">
    <property type="term" value="C:spindle"/>
    <property type="evidence" value="ECO:0007669"/>
    <property type="project" value="UniProtKB-SubCell"/>
</dbReference>
<dbReference type="STRING" id="1754192.A0A1Y1XP19"/>
<dbReference type="InterPro" id="IPR044886">
    <property type="entry name" value="FLCN_DENN_C_sf"/>
</dbReference>
<accession>A0A1Y1XP19</accession>
<reference evidence="18 19" key="2">
    <citation type="submission" date="2016-08" db="EMBL/GenBank/DDBJ databases">
        <title>Pervasive Adenine N6-methylation of Active Genes in Fungi.</title>
        <authorList>
            <consortium name="DOE Joint Genome Institute"/>
            <person name="Mondo S.J."/>
            <person name="Dannebaum R.O."/>
            <person name="Kuo R.C."/>
            <person name="Labutti K."/>
            <person name="Haridas S."/>
            <person name="Kuo A."/>
            <person name="Salamov A."/>
            <person name="Ahrendt S.R."/>
            <person name="Lipzen A."/>
            <person name="Sullivan W."/>
            <person name="Andreopoulos W.B."/>
            <person name="Clum A."/>
            <person name="Lindquist E."/>
            <person name="Daum C."/>
            <person name="Ramamoorthy G.K."/>
            <person name="Gryganskyi A."/>
            <person name="Culley D."/>
            <person name="Magnuson J.K."/>
            <person name="James T.Y."/>
            <person name="O'Malley M.A."/>
            <person name="Stajich J.E."/>
            <person name="Spatafora J.W."/>
            <person name="Visel A."/>
            <person name="Grigoriev I.V."/>
        </authorList>
    </citation>
    <scope>NUCLEOTIDE SEQUENCE [LARGE SCALE GENOMIC DNA]</scope>
    <source>
        <strain evidence="18 19">S4</strain>
    </source>
</reference>
<gene>
    <name evidence="18" type="ORF">BCR32DRAFT_264251</name>
</gene>
<dbReference type="Gene3D" id="3.40.50.12430">
    <property type="match status" value="1"/>
</dbReference>
<dbReference type="OrthoDB" id="5599713at2759"/>
<comment type="subcellular location">
    <subcellularLocation>
        <location evidence="2">Cell projection</location>
        <location evidence="2">Cilium</location>
    </subcellularLocation>
    <subcellularLocation>
        <location evidence="4">Cytoplasm</location>
        <location evidence="4">Cytoskeleton</location>
        <location evidence="4">Microtubule organizing center</location>
        <location evidence="4">Centrosome</location>
    </subcellularLocation>
    <subcellularLocation>
        <location evidence="3">Cytoplasm</location>
        <location evidence="3">Cytoskeleton</location>
        <location evidence="3">Spindle</location>
    </subcellularLocation>
    <subcellularLocation>
        <location evidence="5">Cytoplasm</location>
        <location evidence="5">Cytosol</location>
    </subcellularLocation>
    <subcellularLocation>
        <location evidence="6">Lysosome membrane</location>
    </subcellularLocation>
    <subcellularLocation>
        <location evidence="1">Nucleus</location>
    </subcellularLocation>
</comment>
<dbReference type="Proteomes" id="UP000193944">
    <property type="component" value="Unassembled WGS sequence"/>
</dbReference>
<protein>
    <recommendedName>
        <fullName evidence="8">Folliculin</fullName>
    </recommendedName>
</protein>
<dbReference type="GO" id="GO:0005829">
    <property type="term" value="C:cytosol"/>
    <property type="evidence" value="ECO:0007669"/>
    <property type="project" value="UniProtKB-SubCell"/>
</dbReference>
<dbReference type="GO" id="GO:0005096">
    <property type="term" value="F:GTPase activator activity"/>
    <property type="evidence" value="ECO:0007669"/>
    <property type="project" value="UniProtKB-KW"/>
</dbReference>
<sequence length="647" mass="74839">MMIIAFSNFCEVHGPSIISCSQGFPINQFYKLEKIISENSNKNTAKSSCSGCSLIVPQQPLPSPTPTEKSEEQNQTSHPGFQQSQIDMNINFEQTQLNHQLSNPNDIQKQLDMEEEENQSAMAVDEDDEDHPLQINIKKNMDDNIREDQLNETAEMQKANKKASPNKIHSNPTINESDVGFKGFISDDIENNMTYITTRYPYLSRLYPIVRQACVRSLSCEFCPGREGAIFFGDEQNGYSLSYIFKLKDIQARGFQRWYSISFLHSDKSFIIASWGFLVSKFKATAKDLQANAEKMFEFEKKANQEVNINRVKVYSPLSPEQFIRRRGNQPLRSLVDLLNNPNVFMQLHSTFAWILRASSDRLYEKRQENYDMMDSILHMKYSELSYSNESDKTSNENIILLDQEGMPVNINGTSQQNEVNEKAETKAETTKPVIIENLKDLWRIFGEMHFKYLIYNTAIGTQIIIRTDKVEIATSIIKVLKSFIPESCCTSYDYLDEYIEPWRCNMLGIKKDVKIPSEIDESNYVLIDISTEENTNEIINIQFKPVIDQLQTNYPFQKSVLIDQIEQIVKSDIPSKVFDIQMFVFKEKWLNKSKLFFKFIKLGKTETENKQDSVINVLNVNRSDIPIMLYFSRGLGKNDRQILLRD</sequence>
<feature type="region of interest" description="Disordered" evidence="16">
    <location>
        <begin position="55"/>
        <end position="81"/>
    </location>
</feature>
<keyword evidence="19" id="KW-1185">Reference proteome</keyword>
<evidence type="ECO:0000256" key="16">
    <source>
        <dbReference type="SAM" id="MobiDB-lite"/>
    </source>
</evidence>
<dbReference type="EMBL" id="MCFG01000008">
    <property type="protein sequence ID" value="ORX87488.1"/>
    <property type="molecule type" value="Genomic_DNA"/>
</dbReference>
<evidence type="ECO:0000256" key="5">
    <source>
        <dbReference type="ARBA" id="ARBA00004514"/>
    </source>
</evidence>
<evidence type="ECO:0000256" key="9">
    <source>
        <dbReference type="ARBA" id="ARBA00022468"/>
    </source>
</evidence>
<dbReference type="Pfam" id="PF11704">
    <property type="entry name" value="Folliculin"/>
    <property type="match status" value="1"/>
</dbReference>
<keyword evidence="9" id="KW-0343">GTPase activation</keyword>
<proteinExistence type="inferred from homology"/>
<evidence type="ECO:0000256" key="2">
    <source>
        <dbReference type="ARBA" id="ARBA00004138"/>
    </source>
</evidence>
<keyword evidence="13" id="KW-0458">Lysosome</keyword>
<dbReference type="Pfam" id="PF16692">
    <property type="entry name" value="Folliculin_C"/>
    <property type="match status" value="1"/>
</dbReference>
<reference evidence="18 19" key="1">
    <citation type="submission" date="2016-08" db="EMBL/GenBank/DDBJ databases">
        <title>A Parts List for Fungal Cellulosomes Revealed by Comparative Genomics.</title>
        <authorList>
            <consortium name="DOE Joint Genome Institute"/>
            <person name="Haitjema C.H."/>
            <person name="Gilmore S.P."/>
            <person name="Henske J.K."/>
            <person name="Solomon K.V."/>
            <person name="De Groot R."/>
            <person name="Kuo A."/>
            <person name="Mondo S.J."/>
            <person name="Salamov A.A."/>
            <person name="Labutti K."/>
            <person name="Zhao Z."/>
            <person name="Chiniquy J."/>
            <person name="Barry K."/>
            <person name="Brewer H.M."/>
            <person name="Purvine S.O."/>
            <person name="Wright A.T."/>
            <person name="Boxma B."/>
            <person name="Van Alen T."/>
            <person name="Hackstein J.H."/>
            <person name="Baker S.E."/>
            <person name="Grigoriev I.V."/>
            <person name="O'Malley M.A."/>
        </authorList>
    </citation>
    <scope>NUCLEOTIDE SEQUENCE [LARGE SCALE GENOMIC DNA]</scope>
    <source>
        <strain evidence="18 19">S4</strain>
    </source>
</reference>
<evidence type="ECO:0000256" key="14">
    <source>
        <dbReference type="ARBA" id="ARBA00023242"/>
    </source>
</evidence>
<feature type="domain" description="UDENN FLCN/SMCR8-type" evidence="17">
    <location>
        <begin position="176"/>
        <end position="637"/>
    </location>
</feature>
<evidence type="ECO:0000256" key="15">
    <source>
        <dbReference type="ARBA" id="ARBA00023273"/>
    </source>
</evidence>
<evidence type="ECO:0000313" key="19">
    <source>
        <dbReference type="Proteomes" id="UP000193944"/>
    </source>
</evidence>
<evidence type="ECO:0000259" key="17">
    <source>
        <dbReference type="PROSITE" id="PS51834"/>
    </source>
</evidence>
<keyword evidence="11" id="KW-0472">Membrane</keyword>
<evidence type="ECO:0000256" key="4">
    <source>
        <dbReference type="ARBA" id="ARBA00004300"/>
    </source>
</evidence>
<dbReference type="AlphaFoldDB" id="A0A1Y1XP19"/>
<comment type="caution">
    <text evidence="18">The sequence shown here is derived from an EMBL/GenBank/DDBJ whole genome shotgun (WGS) entry which is preliminary data.</text>
</comment>
<dbReference type="GO" id="GO:1904263">
    <property type="term" value="P:positive regulation of TORC1 signaling"/>
    <property type="evidence" value="ECO:0007669"/>
    <property type="project" value="TreeGrafter"/>
</dbReference>
<dbReference type="InterPro" id="IPR021713">
    <property type="entry name" value="Folliculin"/>
</dbReference>
<dbReference type="GO" id="GO:0005634">
    <property type="term" value="C:nucleus"/>
    <property type="evidence" value="ECO:0007669"/>
    <property type="project" value="UniProtKB-SubCell"/>
</dbReference>
<dbReference type="InterPro" id="IPR037521">
    <property type="entry name" value="FLCN/SMCR8_DENN"/>
</dbReference>
<evidence type="ECO:0000256" key="1">
    <source>
        <dbReference type="ARBA" id="ARBA00004123"/>
    </source>
</evidence>
<evidence type="ECO:0000256" key="11">
    <source>
        <dbReference type="ARBA" id="ARBA00023136"/>
    </source>
</evidence>
<dbReference type="InterPro" id="IPR037520">
    <property type="entry name" value="Folliculin/SMCR8_longin"/>
</dbReference>
<evidence type="ECO:0000256" key="12">
    <source>
        <dbReference type="ARBA" id="ARBA00023212"/>
    </source>
</evidence>
<organism evidence="18 19">
    <name type="scientific">Anaeromyces robustus</name>
    <dbReference type="NCBI Taxonomy" id="1754192"/>
    <lineage>
        <taxon>Eukaryota</taxon>
        <taxon>Fungi</taxon>
        <taxon>Fungi incertae sedis</taxon>
        <taxon>Chytridiomycota</taxon>
        <taxon>Chytridiomycota incertae sedis</taxon>
        <taxon>Neocallimastigomycetes</taxon>
        <taxon>Neocallimastigales</taxon>
        <taxon>Neocallimastigaceae</taxon>
        <taxon>Anaeromyces</taxon>
    </lineage>
</organism>
<evidence type="ECO:0000256" key="7">
    <source>
        <dbReference type="ARBA" id="ARBA00009987"/>
    </source>
</evidence>
<dbReference type="Gene3D" id="1.10.10.1730">
    <property type="entry name" value="Folliculin"/>
    <property type="match status" value="1"/>
</dbReference>
<evidence type="ECO:0000256" key="8">
    <source>
        <dbReference type="ARBA" id="ARBA00021824"/>
    </source>
</evidence>
<evidence type="ECO:0000313" key="18">
    <source>
        <dbReference type="EMBL" id="ORX87488.1"/>
    </source>
</evidence>
<evidence type="ECO:0000256" key="3">
    <source>
        <dbReference type="ARBA" id="ARBA00004186"/>
    </source>
</evidence>
<comment type="similarity">
    <text evidence="7">Belongs to the folliculin family.</text>
</comment>
<dbReference type="GO" id="GO:0005929">
    <property type="term" value="C:cilium"/>
    <property type="evidence" value="ECO:0007669"/>
    <property type="project" value="UniProtKB-SubCell"/>
</dbReference>